<name>A0AAW1IT94_POPJA</name>
<comment type="caution">
    <text evidence="1">The sequence shown here is derived from an EMBL/GenBank/DDBJ whole genome shotgun (WGS) entry which is preliminary data.</text>
</comment>
<dbReference type="EMBL" id="JASPKY010000550">
    <property type="protein sequence ID" value="KAK9693179.1"/>
    <property type="molecule type" value="Genomic_DNA"/>
</dbReference>
<accession>A0AAW1IT94</accession>
<keyword evidence="2" id="KW-1185">Reference proteome</keyword>
<sequence length="78" mass="9340">MQRARWLGRIGRMTKDRWVKRVLKTGEGGKRRSGRPRRKLLDEVIRDLKAVGLKDWQNESQDREKWKRRVKELGAKGQ</sequence>
<organism evidence="1 2">
    <name type="scientific">Popillia japonica</name>
    <name type="common">Japanese beetle</name>
    <dbReference type="NCBI Taxonomy" id="7064"/>
    <lineage>
        <taxon>Eukaryota</taxon>
        <taxon>Metazoa</taxon>
        <taxon>Ecdysozoa</taxon>
        <taxon>Arthropoda</taxon>
        <taxon>Hexapoda</taxon>
        <taxon>Insecta</taxon>
        <taxon>Pterygota</taxon>
        <taxon>Neoptera</taxon>
        <taxon>Endopterygota</taxon>
        <taxon>Coleoptera</taxon>
        <taxon>Polyphaga</taxon>
        <taxon>Scarabaeiformia</taxon>
        <taxon>Scarabaeidae</taxon>
        <taxon>Rutelinae</taxon>
        <taxon>Popillia</taxon>
    </lineage>
</organism>
<dbReference type="AlphaFoldDB" id="A0AAW1IT94"/>
<evidence type="ECO:0000313" key="2">
    <source>
        <dbReference type="Proteomes" id="UP001458880"/>
    </source>
</evidence>
<protein>
    <submittedName>
        <fullName evidence="1">Uncharacterized protein</fullName>
    </submittedName>
</protein>
<proteinExistence type="predicted"/>
<gene>
    <name evidence="1" type="ORF">QE152_g34373</name>
</gene>
<reference evidence="1 2" key="1">
    <citation type="journal article" date="2024" name="BMC Genomics">
        <title>De novo assembly and annotation of Popillia japonica's genome with initial clues to its potential as an invasive pest.</title>
        <authorList>
            <person name="Cucini C."/>
            <person name="Boschi S."/>
            <person name="Funari R."/>
            <person name="Cardaioli E."/>
            <person name="Iannotti N."/>
            <person name="Marturano G."/>
            <person name="Paoli F."/>
            <person name="Bruttini M."/>
            <person name="Carapelli A."/>
            <person name="Frati F."/>
            <person name="Nardi F."/>
        </authorList>
    </citation>
    <scope>NUCLEOTIDE SEQUENCE [LARGE SCALE GENOMIC DNA]</scope>
    <source>
        <strain evidence="1">DMR45628</strain>
    </source>
</reference>
<dbReference type="Proteomes" id="UP001458880">
    <property type="component" value="Unassembled WGS sequence"/>
</dbReference>
<evidence type="ECO:0000313" key="1">
    <source>
        <dbReference type="EMBL" id="KAK9693179.1"/>
    </source>
</evidence>